<dbReference type="Pfam" id="PF02801">
    <property type="entry name" value="Ketoacyl-synt_C"/>
    <property type="match status" value="1"/>
</dbReference>
<accession>A0AAV8VYU0</accession>
<keyword evidence="4" id="KW-0511">Multifunctional enzyme</keyword>
<dbReference type="Gene3D" id="3.40.50.1820">
    <property type="entry name" value="alpha/beta hydrolase"/>
    <property type="match status" value="1"/>
</dbReference>
<dbReference type="InterPro" id="IPR032821">
    <property type="entry name" value="PKS_assoc"/>
</dbReference>
<dbReference type="GO" id="GO:0004315">
    <property type="term" value="F:3-oxoacyl-[acyl-carrier-protein] synthase activity"/>
    <property type="evidence" value="ECO:0007669"/>
    <property type="project" value="InterPro"/>
</dbReference>
<dbReference type="PANTHER" id="PTHR43775">
    <property type="entry name" value="FATTY ACID SYNTHASE"/>
    <property type="match status" value="1"/>
</dbReference>
<dbReference type="PROSITE" id="PS00606">
    <property type="entry name" value="KS3_1"/>
    <property type="match status" value="1"/>
</dbReference>
<dbReference type="InterPro" id="IPR029058">
    <property type="entry name" value="AB_hydrolase_fold"/>
</dbReference>
<dbReference type="InterPro" id="IPR049900">
    <property type="entry name" value="PKS_mFAS_DH"/>
</dbReference>
<dbReference type="InterPro" id="IPR042104">
    <property type="entry name" value="PKS_dehydratase_sf"/>
</dbReference>
<dbReference type="InterPro" id="IPR014031">
    <property type="entry name" value="Ketoacyl_synth_C"/>
</dbReference>
<dbReference type="InterPro" id="IPR001227">
    <property type="entry name" value="Ac_transferase_dom_sf"/>
</dbReference>
<dbReference type="SUPFAM" id="SSF52151">
    <property type="entry name" value="FabD/lysophospholipase-like"/>
    <property type="match status" value="1"/>
</dbReference>
<dbReference type="InterPro" id="IPR013968">
    <property type="entry name" value="PKS_KR"/>
</dbReference>
<keyword evidence="2" id="KW-0597">Phosphoprotein</keyword>
<feature type="domain" description="Ketosynthase family 3 (KS3)" evidence="6">
    <location>
        <begin position="34"/>
        <end position="477"/>
    </location>
</feature>
<dbReference type="GO" id="GO:0031177">
    <property type="term" value="F:phosphopantetheine binding"/>
    <property type="evidence" value="ECO:0007669"/>
    <property type="project" value="InterPro"/>
</dbReference>
<dbReference type="InterPro" id="IPR018201">
    <property type="entry name" value="Ketoacyl_synth_AS"/>
</dbReference>
<evidence type="ECO:0000256" key="3">
    <source>
        <dbReference type="ARBA" id="ARBA00022679"/>
    </source>
</evidence>
<dbReference type="Pfam" id="PF16197">
    <property type="entry name" value="KAsynt_C_assoc"/>
    <property type="match status" value="1"/>
</dbReference>
<dbReference type="SMART" id="SM00822">
    <property type="entry name" value="PKS_KR"/>
    <property type="match status" value="1"/>
</dbReference>
<dbReference type="SUPFAM" id="SSF47336">
    <property type="entry name" value="ACP-like"/>
    <property type="match status" value="1"/>
</dbReference>
<evidence type="ECO:0000256" key="1">
    <source>
        <dbReference type="ARBA" id="ARBA00022450"/>
    </source>
</evidence>
<feature type="active site" description="Proton donor; for dehydratase activity" evidence="5">
    <location>
        <position position="1049"/>
    </location>
</feature>
<dbReference type="Gene3D" id="1.10.1200.10">
    <property type="entry name" value="ACP-like"/>
    <property type="match status" value="1"/>
</dbReference>
<dbReference type="SUPFAM" id="SSF50129">
    <property type="entry name" value="GroES-like"/>
    <property type="match status" value="1"/>
</dbReference>
<evidence type="ECO:0000256" key="4">
    <source>
        <dbReference type="ARBA" id="ARBA00023268"/>
    </source>
</evidence>
<dbReference type="CDD" id="cd00833">
    <property type="entry name" value="PKS"/>
    <property type="match status" value="1"/>
</dbReference>
<dbReference type="Gene3D" id="3.40.366.10">
    <property type="entry name" value="Malonyl-Coenzyme A Acyl Carrier Protein, domain 2"/>
    <property type="match status" value="1"/>
</dbReference>
<dbReference type="InterPro" id="IPR014030">
    <property type="entry name" value="Ketoacyl_synth_N"/>
</dbReference>
<gene>
    <name evidence="8" type="ORF">NQ315_002099</name>
</gene>
<keyword evidence="9" id="KW-1185">Reference proteome</keyword>
<dbReference type="Pfam" id="PF21149">
    <property type="entry name" value="FAS_pseudo-KR"/>
    <property type="match status" value="1"/>
</dbReference>
<dbReference type="SUPFAM" id="SSF51735">
    <property type="entry name" value="NAD(P)-binding Rossmann-fold domains"/>
    <property type="match status" value="2"/>
</dbReference>
<organism evidence="8 9">
    <name type="scientific">Exocentrus adspersus</name>
    <dbReference type="NCBI Taxonomy" id="1586481"/>
    <lineage>
        <taxon>Eukaryota</taxon>
        <taxon>Metazoa</taxon>
        <taxon>Ecdysozoa</taxon>
        <taxon>Arthropoda</taxon>
        <taxon>Hexapoda</taxon>
        <taxon>Insecta</taxon>
        <taxon>Pterygota</taxon>
        <taxon>Neoptera</taxon>
        <taxon>Endopterygota</taxon>
        <taxon>Coleoptera</taxon>
        <taxon>Polyphaga</taxon>
        <taxon>Cucujiformia</taxon>
        <taxon>Chrysomeloidea</taxon>
        <taxon>Cerambycidae</taxon>
        <taxon>Lamiinae</taxon>
        <taxon>Acanthocinini</taxon>
        <taxon>Exocentrus</taxon>
    </lineage>
</organism>
<feature type="region of interest" description="C-terminal hotdog fold" evidence="5">
    <location>
        <begin position="1000"/>
        <end position="1129"/>
    </location>
</feature>
<dbReference type="InterPro" id="IPR016035">
    <property type="entry name" value="Acyl_Trfase/lysoPLipase"/>
</dbReference>
<comment type="caution">
    <text evidence="8">The sequence shown here is derived from an EMBL/GenBank/DDBJ whole genome shotgun (WGS) entry which is preliminary data.</text>
</comment>
<dbReference type="InterPro" id="IPR049391">
    <property type="entry name" value="FAS_pseudo-KR"/>
</dbReference>
<feature type="active site" description="Proton acceptor; for dehydratase activity" evidence="5">
    <location>
        <position position="896"/>
    </location>
</feature>
<dbReference type="FunFam" id="3.40.50.720:FF:000209">
    <property type="entry name" value="Polyketide synthase Pks12"/>
    <property type="match status" value="1"/>
</dbReference>
<evidence type="ECO:0000259" key="7">
    <source>
        <dbReference type="PROSITE" id="PS52019"/>
    </source>
</evidence>
<dbReference type="Proteomes" id="UP001159042">
    <property type="component" value="Unassembled WGS sequence"/>
</dbReference>
<dbReference type="CDD" id="cd05195">
    <property type="entry name" value="enoyl_red"/>
    <property type="match status" value="1"/>
</dbReference>
<dbReference type="Gene3D" id="3.30.70.3290">
    <property type="match status" value="2"/>
</dbReference>
<dbReference type="InterPro" id="IPR020806">
    <property type="entry name" value="PKS_PP-bd"/>
</dbReference>
<dbReference type="Pfam" id="PF00109">
    <property type="entry name" value="ketoacyl-synt"/>
    <property type="match status" value="2"/>
</dbReference>
<dbReference type="Gene3D" id="3.40.47.10">
    <property type="match status" value="1"/>
</dbReference>
<name>A0AAV8VYU0_9CUCU</name>
<dbReference type="SMART" id="SM00823">
    <property type="entry name" value="PKS_PP"/>
    <property type="match status" value="1"/>
</dbReference>
<dbReference type="SMART" id="SM00825">
    <property type="entry name" value="PKS_KS"/>
    <property type="match status" value="1"/>
</dbReference>
<dbReference type="InterPro" id="IPR009081">
    <property type="entry name" value="PP-bd_ACP"/>
</dbReference>
<sequence length="2387" mass="267811">METSMNNKANITKEENGINYNLHGGRAMTTVEQGEEIVISGISGCFPNSNNIHEFRDNLYNKVNMVLPNRRWEMNHPEVPVCSGTIPDIEHHDTGFFGVHERQSHSMDPMLTILQEKAIEAIFDAGLHPTDLANTKTGVYVGVCFSENDKTWFFDNLAPNTYALTGSERSMIAHRLSYFLRLKGPSYTTDTACSSSLYALEQAYRALRMGEIDTAIVGGTNLCLHPFVSLQFSRQIIVLLKTKYQEDTIFGPQWFSSSPLNLHSLIVSCSRLGVLSMDGSCKAFDEQGNGYARSEAIGVLVLQRSKHAKRIYTEVLHVKTNCDGYKEQGITFPSKDAQRELLTEFYEECQVDKYSLSFLEAHGTGTFVGDPEECYAIDDVFTIGRTKPLMIGSVKSNIGHSEPASGVCSIIKIIIGMETGTIPPNIHYNKSRAEIKGLVEGRLRVVTEKTPFEDDRGLVGVNSFGFGGGNCHVLLRWNPKTKVNNGLPKDNLPRLVCLSARTEEGVTSLLDSVAEKFDAEYIKLLHDGFRKNVENHLYRGYTIVSRLGEIIRSKKLVRNYFPNTPPPLYVAFGELDNWFNIGCELMALPTFSAFIQKIQKTCLQHNVSIFETLSNKSNNNIGELLGSVVVHLGLIELFRTMEVKPTHLLGYSHGALLSAYCEGSLSLEETITCAATIHEATNNLWLEGNNNNDQETTAVKDGTITNGGAVNSSNHILNGDTETDFSYSEMLKNKKYTKDLLLQNLLKNLTTRKGEKDTTRVNNIINSIFNRVSNTEPVAANSVLLQIGYSPIEETEDVTSISLFTGKSKNYLLDFLKGLGSLYEIGYNPQISKLYPDIKLPVSRGTQMISPYIKWRHRTQKTIPRYNIEVATQANLGGRTVKIQIDDNEWTYISGHVIDGRNLFPATGYLYLVWETFSIMNNIPISVMQVCFQNCKFVRATPVPKRGHFALNISIQSASGDFEVTEGDSVVVTGRITFLTNSEVENLDRYSVSYDGESKSIQLKTKDVYKELRLRGYNYKGDFRAIQTCDKYATKALIKWEDNWVTFMDNMLQLKILQTDTRLLYVPTFITKLTIVAKTHLKTVNNEILRGEKTPNLPVYNNTVTETIRCGGIEICGLKASAIPRRKHLGVPVLESYKFVPNFTVLNVHQSVRVNIQVILENALTHKVKACEVIDECTGKDIVPLAPIIKSALEDQPLIQPLLKILSKRALEGVEVEVDDKKLTSETDNLLVIGSNLLGRPEVLKEACDVLVGNGFIITRESHQYDTSRSIDPNLCVFTIHRTENETMLLLRKQSKVNKSKYIKVTPEREFSWLPEVQNSIAKEKHEDIVLYGENKPKNGILGLVNCLRMEPQSRHLRCVFTMDQVEEFDPQMPFYTNQLKKHMAVNVYKDGQWGTYRHLLLQKADVVESEHCFANVTLRGDLSSLKWIEGPLRNDMKVQLERNLIHVYYCALNFRDVMSALAKISVDMITQNRLEHECVQGFEFAGRDTKGNRVMGMIPAGALSSLLLDDIYLRFPIPDNWSFEEAATIPVVYGTAIYALIMRGQMTRGESILIHSGTGGVGLAAIRLCLHYGCKVFTTVGTKEKRDFLKKTFPQLKDRNIGNSHDESFEQLVLQGTNGRGVDMVLNSLAEEKLVTSIRCLARGGRFIEIGKFDMTQNRHLSTLLFQKEASFQGVMLDQLFNDPPQIKKELVELMLDGLKYGAIKPLNRTVFKYNEVEQAFRYMATGKHMGKVLIQLRKPERESVIPPTVMKFPGISRYFCNAEKVYIITGGLGGFGLELTDWLILRGARKVVLSSSRGISTGYQDYRLNIWKSYGAMVKVSTSPITTKNGCRQLIEESQKLGPIDAIFNLAVVLADAVFENQTQENFITSFGPKAYSTEYLDELTRQMCPDLSQFVVFSSVSCGRGNAGQTNYGMSNSIMERICEDRKQAGFPALAIQWGAVGEVGLVAEKLEDDVEIEISGTLQQKISSCLQVMDIFLRQNESPIVSSIVVAEKRGINSADNVVDAVINILGLNDSKSVSLHSTLPELGMDSMTAVEIKQVLERDFEVFLSAKDIRTMTLAKLREIQNEKLGDDNQSKDVAHFGIEMVIRLIGDEVQNTTPYVEMKSKVPLNVKAPTLLLLPGIEGFVNTLQSLTENLNAHTIGVQLNLDGGEKTIMEMAESVLPTVLKYTTNQKYLIVSYSYGTLVALEVVNILESRGYTGTLITIDGAPMLMKQMLMNLEVESGRIFETALLCHLLSFYVSFEVIAKKKIFMCPTWEDRMNLGTEIVKDRTIHDANYQKLVANSIYKRTQALMIYTPTYSKLKTNVKLIKPTQCSVTGLPEDYGLSQYFEKPIQIQTFEGNHVTVVDNEAVAELINACVQEMIDSRVSINFPIPKFNCFREN</sequence>
<dbReference type="InterPro" id="IPR036291">
    <property type="entry name" value="NAD(P)-bd_dom_sf"/>
</dbReference>
<dbReference type="CDD" id="cd08954">
    <property type="entry name" value="KR_1_FAS_SDR_x"/>
    <property type="match status" value="1"/>
</dbReference>
<dbReference type="Gene3D" id="3.40.50.720">
    <property type="entry name" value="NAD(P)-binding Rossmann-like Domain"/>
    <property type="match status" value="1"/>
</dbReference>
<dbReference type="GO" id="GO:0004312">
    <property type="term" value="F:fatty acid synthase activity"/>
    <property type="evidence" value="ECO:0007669"/>
    <property type="project" value="TreeGrafter"/>
</dbReference>
<dbReference type="Pfam" id="PF00550">
    <property type="entry name" value="PP-binding"/>
    <property type="match status" value="1"/>
</dbReference>
<dbReference type="SUPFAM" id="SSF53474">
    <property type="entry name" value="alpha/beta-Hydrolases"/>
    <property type="match status" value="1"/>
</dbReference>
<dbReference type="Gene3D" id="3.10.129.110">
    <property type="entry name" value="Polyketide synthase dehydratase"/>
    <property type="match status" value="1"/>
</dbReference>
<proteinExistence type="predicted"/>
<reference evidence="8 9" key="1">
    <citation type="journal article" date="2023" name="Insect Mol. Biol.">
        <title>Genome sequencing provides insights into the evolution of gene families encoding plant cell wall-degrading enzymes in longhorned beetles.</title>
        <authorList>
            <person name="Shin N.R."/>
            <person name="Okamura Y."/>
            <person name="Kirsch R."/>
            <person name="Pauchet Y."/>
        </authorList>
    </citation>
    <scope>NUCLEOTIDE SEQUENCE [LARGE SCALE GENOMIC DNA]</scope>
    <source>
        <strain evidence="8">EAD_L_NR</strain>
    </source>
</reference>
<dbReference type="InterPro" id="IPR016039">
    <property type="entry name" value="Thiolase-like"/>
</dbReference>
<dbReference type="GO" id="GO:0016491">
    <property type="term" value="F:oxidoreductase activity"/>
    <property type="evidence" value="ECO:0007669"/>
    <property type="project" value="InterPro"/>
</dbReference>
<dbReference type="InterPro" id="IPR057326">
    <property type="entry name" value="KR_dom"/>
</dbReference>
<feature type="region of interest" description="N-terminal hotdog fold" evidence="5">
    <location>
        <begin position="863"/>
        <end position="985"/>
    </location>
</feature>
<dbReference type="GO" id="GO:0006633">
    <property type="term" value="P:fatty acid biosynthetic process"/>
    <property type="evidence" value="ECO:0007669"/>
    <property type="project" value="InterPro"/>
</dbReference>
<protein>
    <submittedName>
        <fullName evidence="8">Uncharacterized protein</fullName>
    </submittedName>
</protein>
<evidence type="ECO:0000259" key="6">
    <source>
        <dbReference type="PROSITE" id="PS52004"/>
    </source>
</evidence>
<dbReference type="Gene3D" id="3.90.180.10">
    <property type="entry name" value="Medium-chain alcohol dehydrogenases, catalytic domain"/>
    <property type="match status" value="1"/>
</dbReference>
<dbReference type="PROSITE" id="PS52019">
    <property type="entry name" value="PKS_MFAS_DH"/>
    <property type="match status" value="1"/>
</dbReference>
<dbReference type="InterPro" id="IPR050091">
    <property type="entry name" value="PKS_NRPS_Biosynth_Enz"/>
</dbReference>
<evidence type="ECO:0000256" key="2">
    <source>
        <dbReference type="ARBA" id="ARBA00022553"/>
    </source>
</evidence>
<keyword evidence="3" id="KW-0808">Transferase</keyword>
<dbReference type="Pfam" id="PF08659">
    <property type="entry name" value="KR"/>
    <property type="match status" value="1"/>
</dbReference>
<dbReference type="InterPro" id="IPR036736">
    <property type="entry name" value="ACP-like_sf"/>
</dbReference>
<keyword evidence="1" id="KW-0596">Phosphopantetheine</keyword>
<dbReference type="SMART" id="SM00829">
    <property type="entry name" value="PKS_ER"/>
    <property type="match status" value="1"/>
</dbReference>
<dbReference type="EMBL" id="JANEYG010000017">
    <property type="protein sequence ID" value="KAJ8919478.1"/>
    <property type="molecule type" value="Genomic_DNA"/>
</dbReference>
<evidence type="ECO:0000313" key="8">
    <source>
        <dbReference type="EMBL" id="KAJ8919478.1"/>
    </source>
</evidence>
<dbReference type="PANTHER" id="PTHR43775:SF23">
    <property type="entry name" value="FATTY ACID SYNTHASE 3"/>
    <property type="match status" value="1"/>
</dbReference>
<feature type="domain" description="PKS/mFAS DH" evidence="7">
    <location>
        <begin position="863"/>
        <end position="1129"/>
    </location>
</feature>
<dbReference type="InterPro" id="IPR020841">
    <property type="entry name" value="PKS_Beta-ketoAc_synthase_dom"/>
</dbReference>
<dbReference type="Pfam" id="PF13602">
    <property type="entry name" value="ADH_zinc_N_2"/>
    <property type="match status" value="1"/>
</dbReference>
<evidence type="ECO:0000313" key="9">
    <source>
        <dbReference type="Proteomes" id="UP001159042"/>
    </source>
</evidence>
<dbReference type="PROSITE" id="PS52004">
    <property type="entry name" value="KS3_2"/>
    <property type="match status" value="1"/>
</dbReference>
<dbReference type="InterPro" id="IPR011032">
    <property type="entry name" value="GroES-like_sf"/>
</dbReference>
<dbReference type="SUPFAM" id="SSF53901">
    <property type="entry name" value="Thiolase-like"/>
    <property type="match status" value="1"/>
</dbReference>
<evidence type="ECO:0000256" key="5">
    <source>
        <dbReference type="PROSITE-ProRule" id="PRU01363"/>
    </source>
</evidence>
<dbReference type="InterPro" id="IPR020843">
    <property type="entry name" value="ER"/>
</dbReference>